<dbReference type="SUPFAM" id="SSF52833">
    <property type="entry name" value="Thioredoxin-like"/>
    <property type="match status" value="1"/>
</dbReference>
<keyword evidence="4" id="KW-1185">Reference proteome</keyword>
<organism evidence="3 4">
    <name type="scientific">Coccomyxa subellipsoidea</name>
    <dbReference type="NCBI Taxonomy" id="248742"/>
    <lineage>
        <taxon>Eukaryota</taxon>
        <taxon>Viridiplantae</taxon>
        <taxon>Chlorophyta</taxon>
        <taxon>core chlorophytes</taxon>
        <taxon>Trebouxiophyceae</taxon>
        <taxon>Trebouxiophyceae incertae sedis</taxon>
        <taxon>Coccomyxaceae</taxon>
        <taxon>Coccomyxa</taxon>
    </lineage>
</organism>
<reference evidence="3 4" key="1">
    <citation type="journal article" date="2024" name="Nat. Commun.">
        <title>Phylogenomics reveals the evolutionary origins of lichenization in chlorophyte algae.</title>
        <authorList>
            <person name="Puginier C."/>
            <person name="Libourel C."/>
            <person name="Otte J."/>
            <person name="Skaloud P."/>
            <person name="Haon M."/>
            <person name="Grisel S."/>
            <person name="Petersen M."/>
            <person name="Berrin J.G."/>
            <person name="Delaux P.M."/>
            <person name="Dal Grande F."/>
            <person name="Keller J."/>
        </authorList>
    </citation>
    <scope>NUCLEOTIDE SEQUENCE [LARGE SCALE GENOMIC DNA]</scope>
    <source>
        <strain evidence="3 4">SAG 216-7</strain>
    </source>
</reference>
<dbReference type="PANTHER" id="PTHR43968">
    <property type="match status" value="1"/>
</dbReference>
<gene>
    <name evidence="3" type="ORF">WJX75_003132</name>
</gene>
<dbReference type="Gene3D" id="3.40.30.10">
    <property type="entry name" value="Glutaredoxin"/>
    <property type="match status" value="1"/>
</dbReference>
<dbReference type="SFLD" id="SFLDG00358">
    <property type="entry name" value="Main_(cytGST)"/>
    <property type="match status" value="1"/>
</dbReference>
<dbReference type="Gene3D" id="1.20.1050.10">
    <property type="match status" value="1"/>
</dbReference>
<feature type="domain" description="GST C-terminal" evidence="2">
    <location>
        <begin position="104"/>
        <end position="241"/>
    </location>
</feature>
<dbReference type="InterPro" id="IPR040079">
    <property type="entry name" value="Glutathione_S-Trfase"/>
</dbReference>
<evidence type="ECO:0000313" key="3">
    <source>
        <dbReference type="EMBL" id="KAK9917323.1"/>
    </source>
</evidence>
<dbReference type="InterPro" id="IPR004045">
    <property type="entry name" value="Glutathione_S-Trfase_N"/>
</dbReference>
<comment type="caution">
    <text evidence="3">The sequence shown here is derived from an EMBL/GenBank/DDBJ whole genome shotgun (WGS) entry which is preliminary data.</text>
</comment>
<evidence type="ECO:0000313" key="4">
    <source>
        <dbReference type="Proteomes" id="UP001491310"/>
    </source>
</evidence>
<proteinExistence type="predicted"/>
<evidence type="ECO:0000259" key="1">
    <source>
        <dbReference type="PROSITE" id="PS50404"/>
    </source>
</evidence>
<feature type="domain" description="GST N-terminal" evidence="1">
    <location>
        <begin position="12"/>
        <end position="98"/>
    </location>
</feature>
<evidence type="ECO:0008006" key="5">
    <source>
        <dbReference type="Google" id="ProtNLM"/>
    </source>
</evidence>
<dbReference type="Proteomes" id="UP001491310">
    <property type="component" value="Unassembled WGS sequence"/>
</dbReference>
<dbReference type="Pfam" id="PF13409">
    <property type="entry name" value="GST_N_2"/>
    <property type="match status" value="1"/>
</dbReference>
<dbReference type="InterPro" id="IPR010987">
    <property type="entry name" value="Glutathione-S-Trfase_C-like"/>
</dbReference>
<dbReference type="SFLD" id="SFLDS00019">
    <property type="entry name" value="Glutathione_Transferase_(cytos"/>
    <property type="match status" value="1"/>
</dbReference>
<accession>A0ABR2YZF8</accession>
<dbReference type="PROSITE" id="PS50405">
    <property type="entry name" value="GST_CTER"/>
    <property type="match status" value="1"/>
</dbReference>
<dbReference type="InterPro" id="IPR050983">
    <property type="entry name" value="GST_Omega/HSP26"/>
</dbReference>
<dbReference type="InterPro" id="IPR036282">
    <property type="entry name" value="Glutathione-S-Trfase_C_sf"/>
</dbReference>
<dbReference type="PROSITE" id="PS50404">
    <property type="entry name" value="GST_NTER"/>
    <property type="match status" value="1"/>
</dbReference>
<name>A0ABR2YZF8_9CHLO</name>
<dbReference type="InterPro" id="IPR036249">
    <property type="entry name" value="Thioredoxin-like_sf"/>
</dbReference>
<evidence type="ECO:0000259" key="2">
    <source>
        <dbReference type="PROSITE" id="PS50405"/>
    </source>
</evidence>
<dbReference type="EMBL" id="JALJOT010000002">
    <property type="protein sequence ID" value="KAK9917323.1"/>
    <property type="molecule type" value="Genomic_DNA"/>
</dbReference>
<protein>
    <recommendedName>
        <fullName evidence="5">Glutathione S-transferase</fullName>
    </recommendedName>
</protein>
<sequence length="259" mass="28414">MSLVAKGEPVHLYDILPAPGICPYAQRAWIALEELGVPYQTTLIDAANKAEDFKALYASIVQNTDDPAKVPTIIDGDAKLTESLVVVEYLDAKYGGEKGLLPKDPLQNAQVKLFVELFTNKFSSFIYKLLSAKTEEEVTALATALENNLEVLDKYIRASGGSDGAGYFLGDRYSYAETITTPFLRRALLVLKAHRGFDILGLAHSNSLDRLLQWIQASLDRASNKSTGPSDEQIIQSATRWLGAPLPNYQYKSAKVAQA</sequence>
<dbReference type="SUPFAM" id="SSF47616">
    <property type="entry name" value="GST C-terminal domain-like"/>
    <property type="match status" value="1"/>
</dbReference>
<dbReference type="CDD" id="cd00570">
    <property type="entry name" value="GST_N_family"/>
    <property type="match status" value="1"/>
</dbReference>
<dbReference type="PANTHER" id="PTHR43968:SF6">
    <property type="entry name" value="GLUTATHIONE S-TRANSFERASE OMEGA"/>
    <property type="match status" value="1"/>
</dbReference>